<evidence type="ECO:0000313" key="6">
    <source>
        <dbReference type="EMBL" id="CAF2068193.1"/>
    </source>
</evidence>
<keyword evidence="4" id="KW-0234">DNA repair</keyword>
<comment type="subcellular location">
    <subcellularLocation>
        <location evidence="1">Nucleus</location>
    </subcellularLocation>
</comment>
<dbReference type="Proteomes" id="UP001295469">
    <property type="component" value="Chromosome C01"/>
</dbReference>
<evidence type="ECO:0000256" key="1">
    <source>
        <dbReference type="ARBA" id="ARBA00004123"/>
    </source>
</evidence>
<keyword evidence="3" id="KW-0227">DNA damage</keyword>
<accession>A0A816R4U3</accession>
<gene>
    <name evidence="6" type="ORF">DARMORV10_C01P05700.1</name>
</gene>
<evidence type="ECO:0000256" key="2">
    <source>
        <dbReference type="ARBA" id="ARBA00022490"/>
    </source>
</evidence>
<dbReference type="Gramene" id="CDX68926">
    <property type="protein sequence ID" value="CDX68926"/>
    <property type="gene ID" value="GSBRNA2T00130669001"/>
</dbReference>
<reference evidence="6" key="1">
    <citation type="submission" date="2021-01" db="EMBL/GenBank/DDBJ databases">
        <authorList>
            <consortium name="Genoscope - CEA"/>
            <person name="William W."/>
        </authorList>
    </citation>
    <scope>NUCLEOTIDE SEQUENCE</scope>
</reference>
<dbReference type="GO" id="GO:0070552">
    <property type="term" value="C:BRISC complex"/>
    <property type="evidence" value="ECO:0007669"/>
    <property type="project" value="InterPro"/>
</dbReference>
<evidence type="ECO:0000256" key="5">
    <source>
        <dbReference type="ARBA" id="ARBA00023242"/>
    </source>
</evidence>
<keyword evidence="2" id="KW-0963">Cytoplasm</keyword>
<dbReference type="EMBL" id="HG994365">
    <property type="protein sequence ID" value="CAF2068193.1"/>
    <property type="molecule type" value="Genomic_DNA"/>
</dbReference>
<name>A0A816R4U3_BRANA</name>
<protein>
    <submittedName>
        <fullName evidence="6">(rape) hypothetical protein</fullName>
    </submittedName>
</protein>
<dbReference type="PANTHER" id="PTHR15660">
    <property type="entry name" value="BRISC AND BRCA1-A COMPLEX MEMBER 1"/>
    <property type="match status" value="1"/>
</dbReference>
<dbReference type="GO" id="GO:0045739">
    <property type="term" value="P:positive regulation of DNA repair"/>
    <property type="evidence" value="ECO:0007669"/>
    <property type="project" value="InterPro"/>
</dbReference>
<proteinExistence type="predicted"/>
<dbReference type="AlphaFoldDB" id="A0A816R4U3"/>
<organism evidence="6">
    <name type="scientific">Brassica napus</name>
    <name type="common">Rape</name>
    <dbReference type="NCBI Taxonomy" id="3708"/>
    <lineage>
        <taxon>Eukaryota</taxon>
        <taxon>Viridiplantae</taxon>
        <taxon>Streptophyta</taxon>
        <taxon>Embryophyta</taxon>
        <taxon>Tracheophyta</taxon>
        <taxon>Spermatophyta</taxon>
        <taxon>Magnoliopsida</taxon>
        <taxon>eudicotyledons</taxon>
        <taxon>Gunneridae</taxon>
        <taxon>Pentapetalae</taxon>
        <taxon>rosids</taxon>
        <taxon>malvids</taxon>
        <taxon>Brassicales</taxon>
        <taxon>Brassicaceae</taxon>
        <taxon>Brassiceae</taxon>
        <taxon>Brassica</taxon>
    </lineage>
</organism>
<evidence type="ECO:0000256" key="3">
    <source>
        <dbReference type="ARBA" id="ARBA00022763"/>
    </source>
</evidence>
<dbReference type="GO" id="GO:0006281">
    <property type="term" value="P:DNA repair"/>
    <property type="evidence" value="ECO:0007669"/>
    <property type="project" value="UniProtKB-KW"/>
</dbReference>
<dbReference type="PANTHER" id="PTHR15660:SF1">
    <property type="entry name" value="BRISC AND BRCA1-A COMPLEX MEMBER 1"/>
    <property type="match status" value="1"/>
</dbReference>
<sequence>MLLGGLQLLGRFSVVKGFHQQCQICYCFYERIVRATKSSGRADLTLLFRAAAQEAKHSRAQNLILRILIYRRSSVRPTHDWPIRQKLFTLDVLYFPDKPNPDNCPQGVYGSLVDAVEHVSDMSNNVF</sequence>
<dbReference type="InterPro" id="IPR026126">
    <property type="entry name" value="BABAM1"/>
</dbReference>
<evidence type="ECO:0000256" key="4">
    <source>
        <dbReference type="ARBA" id="ARBA00023204"/>
    </source>
</evidence>
<keyword evidence="5" id="KW-0539">Nucleus</keyword>